<organism evidence="1 2">
    <name type="scientific">Luteipulveratus mongoliensis</name>
    <dbReference type="NCBI Taxonomy" id="571913"/>
    <lineage>
        <taxon>Bacteria</taxon>
        <taxon>Bacillati</taxon>
        <taxon>Actinomycetota</taxon>
        <taxon>Actinomycetes</taxon>
        <taxon>Micrococcales</taxon>
        <taxon>Dermacoccaceae</taxon>
        <taxon>Luteipulveratus</taxon>
    </lineage>
</organism>
<reference evidence="1 2" key="1">
    <citation type="submission" date="2015-03" db="EMBL/GenBank/DDBJ databases">
        <title>Luteipulveratus halotolerans sp. nov., a novel actinobacterium (Dermacoccaceae) from Sarawak, Malaysia.</title>
        <authorList>
            <person name="Juboi H."/>
            <person name="Basik A."/>
            <person name="Shamsul S.S."/>
            <person name="Arnold P."/>
            <person name="Schmitt E.K."/>
            <person name="Sanglier J.-J."/>
            <person name="Yeo T."/>
        </authorList>
    </citation>
    <scope>NUCLEOTIDE SEQUENCE [LARGE SCALE GENOMIC DNA]</scope>
    <source>
        <strain evidence="1 2">MN07-A0370</strain>
    </source>
</reference>
<evidence type="ECO:0008006" key="3">
    <source>
        <dbReference type="Google" id="ProtNLM"/>
    </source>
</evidence>
<dbReference type="OrthoDB" id="4570343at2"/>
<evidence type="ECO:0000313" key="2">
    <source>
        <dbReference type="Proteomes" id="UP000066480"/>
    </source>
</evidence>
<dbReference type="EMBL" id="CP011112">
    <property type="protein sequence ID" value="AKU15046.1"/>
    <property type="molecule type" value="Genomic_DNA"/>
</dbReference>
<sequence length="148" mass="17253">MSRDEEQYRDRLVVVSDSSERAPVIAYGSLPQFVERCILPNWRHETGGNDGARWCPRWWAHSEAISVLDGLWESFEVMRLEPIPAMSLWRRDHLYPHMAHLTRPDGTFWQCGLDKRTREFKHVVPDMWPVEQPPPGVFTAEPSLADQV</sequence>
<gene>
    <name evidence="1" type="ORF">VV02_02880</name>
</gene>
<dbReference type="InterPro" id="IPR032584">
    <property type="entry name" value="DUF4913"/>
</dbReference>
<dbReference type="Pfam" id="PF16259">
    <property type="entry name" value="DUF4913"/>
    <property type="match status" value="1"/>
</dbReference>
<dbReference type="RefSeq" id="WP_052589662.1">
    <property type="nucleotide sequence ID" value="NZ_CP011112.1"/>
</dbReference>
<protein>
    <recommendedName>
        <fullName evidence="3">DUF4913 domain-containing protein</fullName>
    </recommendedName>
</protein>
<dbReference type="AlphaFoldDB" id="A0A0K1JEB4"/>
<dbReference type="Proteomes" id="UP000066480">
    <property type="component" value="Chromosome"/>
</dbReference>
<accession>A0A0K1JEB4</accession>
<proteinExistence type="predicted"/>
<keyword evidence="2" id="KW-1185">Reference proteome</keyword>
<name>A0A0K1JEB4_9MICO</name>
<evidence type="ECO:0000313" key="1">
    <source>
        <dbReference type="EMBL" id="AKU15046.1"/>
    </source>
</evidence>
<dbReference type="KEGG" id="lmoi:VV02_02880"/>